<dbReference type="Gene3D" id="3.90.1720.10">
    <property type="entry name" value="endopeptidase domain like (from Nostoc punctiforme)"/>
    <property type="match status" value="1"/>
</dbReference>
<evidence type="ECO:0000313" key="9">
    <source>
        <dbReference type="Proteomes" id="UP000029278"/>
    </source>
</evidence>
<dbReference type="OrthoDB" id="9813118at2"/>
<evidence type="ECO:0000313" key="7">
    <source>
        <dbReference type="EMBL" id="KFM94575.1"/>
    </source>
</evidence>
<keyword evidence="3" id="KW-0378">Hydrolase</keyword>
<dbReference type="PANTHER" id="PTHR47053">
    <property type="entry name" value="MUREIN DD-ENDOPEPTIDASE MEPH-RELATED"/>
    <property type="match status" value="1"/>
</dbReference>
<evidence type="ECO:0000256" key="1">
    <source>
        <dbReference type="ARBA" id="ARBA00007074"/>
    </source>
</evidence>
<evidence type="ECO:0000256" key="3">
    <source>
        <dbReference type="ARBA" id="ARBA00022801"/>
    </source>
</evidence>
<feature type="chain" id="PRO_5033215099" evidence="5">
    <location>
        <begin position="26"/>
        <end position="152"/>
    </location>
</feature>
<evidence type="ECO:0000256" key="5">
    <source>
        <dbReference type="SAM" id="SignalP"/>
    </source>
</evidence>
<evidence type="ECO:0000313" key="8">
    <source>
        <dbReference type="EMBL" id="MUG20991.1"/>
    </source>
</evidence>
<dbReference type="HOGENOM" id="CLU_016043_8_1_9"/>
<dbReference type="STRING" id="44252.DJ90_1238"/>
<feature type="domain" description="NlpC/P60" evidence="6">
    <location>
        <begin position="25"/>
        <end position="152"/>
    </location>
</feature>
<reference evidence="8 10" key="2">
    <citation type="submission" date="2019-11" db="EMBL/GenBank/DDBJ databases">
        <title>Draft genome sequences of five Paenibacillus species of dairy origin.</title>
        <authorList>
            <person name="Olajide A.M."/>
            <person name="Chen S."/>
            <person name="Lapointe G."/>
        </authorList>
    </citation>
    <scope>NUCLEOTIDE SEQUENCE [LARGE SCALE GENOMIC DNA]</scope>
    <source>
        <strain evidence="8 10">3CT49</strain>
    </source>
</reference>
<dbReference type="PANTHER" id="PTHR47053:SF1">
    <property type="entry name" value="MUREIN DD-ENDOPEPTIDASE MEPH-RELATED"/>
    <property type="match status" value="1"/>
</dbReference>
<dbReference type="InterPro" id="IPR000064">
    <property type="entry name" value="NLP_P60_dom"/>
</dbReference>
<protein>
    <submittedName>
        <fullName evidence="7">NlpC/P60 family protein</fullName>
    </submittedName>
</protein>
<proteinExistence type="inferred from homology"/>
<dbReference type="InterPro" id="IPR051202">
    <property type="entry name" value="Peptidase_C40"/>
</dbReference>
<accession>A0A090YR74</accession>
<keyword evidence="4" id="KW-0788">Thiol protease</keyword>
<dbReference type="Proteomes" id="UP000442469">
    <property type="component" value="Unassembled WGS sequence"/>
</dbReference>
<evidence type="ECO:0000259" key="6">
    <source>
        <dbReference type="PROSITE" id="PS51935"/>
    </source>
</evidence>
<keyword evidence="5" id="KW-0732">Signal</keyword>
<dbReference type="RefSeq" id="WP_036618428.1">
    <property type="nucleotide sequence ID" value="NZ_BGML01000004.1"/>
</dbReference>
<gene>
    <name evidence="7" type="ORF">DJ90_1238</name>
    <name evidence="8" type="ORF">GNQ08_00890</name>
</gene>
<feature type="signal peptide" evidence="5">
    <location>
        <begin position="1"/>
        <end position="25"/>
    </location>
</feature>
<dbReference type="GO" id="GO:0006508">
    <property type="term" value="P:proteolysis"/>
    <property type="evidence" value="ECO:0007669"/>
    <property type="project" value="UniProtKB-KW"/>
</dbReference>
<organism evidence="7 9">
    <name type="scientific">Paenibacillus macerans</name>
    <name type="common">Bacillus macerans</name>
    <dbReference type="NCBI Taxonomy" id="44252"/>
    <lineage>
        <taxon>Bacteria</taxon>
        <taxon>Bacillati</taxon>
        <taxon>Bacillota</taxon>
        <taxon>Bacilli</taxon>
        <taxon>Bacillales</taxon>
        <taxon>Paenibacillaceae</taxon>
        <taxon>Paenibacillus</taxon>
    </lineage>
</organism>
<evidence type="ECO:0000256" key="4">
    <source>
        <dbReference type="ARBA" id="ARBA00022807"/>
    </source>
</evidence>
<evidence type="ECO:0000313" key="10">
    <source>
        <dbReference type="Proteomes" id="UP000442469"/>
    </source>
</evidence>
<dbReference type="PROSITE" id="PS51935">
    <property type="entry name" value="NLPC_P60"/>
    <property type="match status" value="1"/>
</dbReference>
<sequence>MFKKLVSTTASLLAGSMLFGTLTFAATGSEIASRADNYLGDFKYRFGSEPWNSGYKYSDCSSFTKLVFKREGVYLPRTSREQAKTGRYVAKRNLVKGDLVFFDTNNDGKINHVGIYMGNGRFIHSSPINKVGFSKLNSGYWEDHYVTARRVR</sequence>
<reference evidence="7 9" key="1">
    <citation type="submission" date="2014-04" db="EMBL/GenBank/DDBJ databases">
        <authorList>
            <person name="Bishop-Lilly K.A."/>
            <person name="Broomall S.M."/>
            <person name="Chain P.S."/>
            <person name="Chertkov O."/>
            <person name="Coyne S.R."/>
            <person name="Daligault H.E."/>
            <person name="Davenport K.W."/>
            <person name="Erkkila T."/>
            <person name="Frey K.G."/>
            <person name="Gibbons H.S."/>
            <person name="Gu W."/>
            <person name="Jaissle J."/>
            <person name="Johnson S.L."/>
            <person name="Koroleva G.I."/>
            <person name="Ladner J.T."/>
            <person name="Lo C.-C."/>
            <person name="Minogue T.D."/>
            <person name="Munk C."/>
            <person name="Palacios G.F."/>
            <person name="Redden C.L."/>
            <person name="Rosenzweig C.N."/>
            <person name="Scholz M.B."/>
            <person name="Teshima H."/>
            <person name="Xu Y."/>
        </authorList>
    </citation>
    <scope>NUCLEOTIDE SEQUENCE [LARGE SCALE GENOMIC DNA]</scope>
    <source>
        <strain evidence="7 9">8244</strain>
    </source>
</reference>
<dbReference type="EMBL" id="JMQA01000047">
    <property type="protein sequence ID" value="KFM94575.1"/>
    <property type="molecule type" value="Genomic_DNA"/>
</dbReference>
<dbReference type="Pfam" id="PF00877">
    <property type="entry name" value="NLPC_P60"/>
    <property type="match status" value="1"/>
</dbReference>
<dbReference type="SUPFAM" id="SSF54001">
    <property type="entry name" value="Cysteine proteinases"/>
    <property type="match status" value="1"/>
</dbReference>
<dbReference type="InterPro" id="IPR038765">
    <property type="entry name" value="Papain-like_cys_pep_sf"/>
</dbReference>
<dbReference type="EMBL" id="WNZZ01000001">
    <property type="protein sequence ID" value="MUG20991.1"/>
    <property type="molecule type" value="Genomic_DNA"/>
</dbReference>
<keyword evidence="2" id="KW-0645">Protease</keyword>
<dbReference type="GO" id="GO:0008234">
    <property type="term" value="F:cysteine-type peptidase activity"/>
    <property type="evidence" value="ECO:0007669"/>
    <property type="project" value="UniProtKB-KW"/>
</dbReference>
<name>A0A090YR74_PAEMA</name>
<dbReference type="AlphaFoldDB" id="A0A090YR74"/>
<comment type="caution">
    <text evidence="7">The sequence shown here is derived from an EMBL/GenBank/DDBJ whole genome shotgun (WGS) entry which is preliminary data.</text>
</comment>
<evidence type="ECO:0000256" key="2">
    <source>
        <dbReference type="ARBA" id="ARBA00022670"/>
    </source>
</evidence>
<dbReference type="GeneID" id="77010619"/>
<keyword evidence="9" id="KW-1185">Reference proteome</keyword>
<dbReference type="Proteomes" id="UP000029278">
    <property type="component" value="Unassembled WGS sequence"/>
</dbReference>
<comment type="similarity">
    <text evidence="1">Belongs to the peptidase C40 family.</text>
</comment>